<reference evidence="2 3" key="1">
    <citation type="journal article" date="2013" name="Antonie Van Leeuwenhoek">
        <title>Paracoccus zhejiangensis sp. nov., isolated from activated sludge in wastewater-treatment system.</title>
        <authorList>
            <person name="Wu Z.G."/>
            <person name="Zhang D.F."/>
            <person name="Liu Y.L."/>
            <person name="Wang F."/>
            <person name="Jiang X."/>
            <person name="Li C."/>
            <person name="Li S.P."/>
            <person name="Hong Q."/>
            <person name="Li W.J."/>
        </authorList>
    </citation>
    <scope>NUCLEOTIDE SEQUENCE [LARGE SCALE GENOMIC DNA]</scope>
    <source>
        <strain evidence="2 3">J6</strain>
    </source>
</reference>
<keyword evidence="3" id="KW-1185">Reference proteome</keyword>
<organism evidence="2 3">
    <name type="scientific">Paracoccus zhejiangensis</name>
    <dbReference type="NCBI Taxonomy" id="1077935"/>
    <lineage>
        <taxon>Bacteria</taxon>
        <taxon>Pseudomonadati</taxon>
        <taxon>Pseudomonadota</taxon>
        <taxon>Alphaproteobacteria</taxon>
        <taxon>Rhodobacterales</taxon>
        <taxon>Paracoccaceae</taxon>
        <taxon>Paracoccus</taxon>
    </lineage>
</organism>
<dbReference type="Proteomes" id="UP000234530">
    <property type="component" value="Chromosome"/>
</dbReference>
<dbReference type="OrthoDB" id="5801444at2"/>
<keyword evidence="1" id="KW-0732">Signal</keyword>
<sequence>MKKTICLALALLLAPIAPAHAGEAGDAVFAERGPWSLGDKTLVWSETVKGPEAEGFRAVEGGTLTLSETIDPSDGKPVLQINHDSNDFERKVGPFPISGGDPVLTFFLERTARDMAALTGGSPFYIRNRMKDALFGAGSLSRDGDTVEARFKPFESDPNAARMNGFETLELVFTIGGPKAPIRELLAQTAGDSPGYVNHLVMQ</sequence>
<evidence type="ECO:0000313" key="3">
    <source>
        <dbReference type="Proteomes" id="UP000234530"/>
    </source>
</evidence>
<feature type="chain" id="PRO_5014135716" description="YceI family protein" evidence="1">
    <location>
        <begin position="22"/>
        <end position="203"/>
    </location>
</feature>
<proteinExistence type="predicted"/>
<evidence type="ECO:0000313" key="2">
    <source>
        <dbReference type="EMBL" id="AUH65061.1"/>
    </source>
</evidence>
<evidence type="ECO:0008006" key="4">
    <source>
        <dbReference type="Google" id="ProtNLM"/>
    </source>
</evidence>
<protein>
    <recommendedName>
        <fullName evidence="4">YceI family protein</fullName>
    </recommendedName>
</protein>
<evidence type="ECO:0000256" key="1">
    <source>
        <dbReference type="SAM" id="SignalP"/>
    </source>
</evidence>
<name>A0A2H5F0I0_9RHOB</name>
<dbReference type="KEGG" id="pzh:CX676_13490"/>
<dbReference type="EMBL" id="CP025430">
    <property type="protein sequence ID" value="AUH65061.1"/>
    <property type="molecule type" value="Genomic_DNA"/>
</dbReference>
<dbReference type="AlphaFoldDB" id="A0A2H5F0I0"/>
<feature type="signal peptide" evidence="1">
    <location>
        <begin position="1"/>
        <end position="21"/>
    </location>
</feature>
<accession>A0A2H5F0I0</accession>
<dbReference type="RefSeq" id="WP_101753088.1">
    <property type="nucleotide sequence ID" value="NZ_CP025430.1"/>
</dbReference>
<gene>
    <name evidence="2" type="ORF">CX676_13490</name>
</gene>